<dbReference type="GO" id="GO:0043066">
    <property type="term" value="P:negative regulation of apoptotic process"/>
    <property type="evidence" value="ECO:0007669"/>
    <property type="project" value="InterPro"/>
</dbReference>
<feature type="site" description="Cleavage; by caspase-3" evidence="1">
    <location>
        <begin position="111"/>
        <end position="112"/>
    </location>
</feature>
<dbReference type="PANTHER" id="PTHR14938:SF2">
    <property type="entry name" value="HCLS1-ASSOCIATED PROTEIN X-1"/>
    <property type="match status" value="1"/>
</dbReference>
<keyword evidence="3" id="KW-1185">Reference proteome</keyword>
<dbReference type="FunCoup" id="A0A6P8PWN0">
    <property type="interactions" value="406"/>
</dbReference>
<dbReference type="PANTHER" id="PTHR14938">
    <property type="entry name" value="HCLS1-ASSOCIATED PROTEIN X-1"/>
    <property type="match status" value="1"/>
</dbReference>
<dbReference type="GO" id="GO:0005739">
    <property type="term" value="C:mitochondrion"/>
    <property type="evidence" value="ECO:0007669"/>
    <property type="project" value="TreeGrafter"/>
</dbReference>
<proteinExistence type="predicted"/>
<dbReference type="Proteomes" id="UP000515159">
    <property type="component" value="Chromosome 16"/>
</dbReference>
<gene>
    <name evidence="4" type="primary">HAX1</name>
</gene>
<sequence>MSLHDLFRGFIGLPRRRDPFFGGIFHSDEEDNDEEDECSAYSSDSGSPRDFPFGFSFGPGGHRFHDSFGFEEFFRDFNELFTGISELPRIEAPPPAADSSGDKKKGQTIRDSMLKYPDSHLFHAEDKASTSQMEQRDQVQRSPHWDPFSKFKGTWKIFPHTRHDDMKEDKDLDSQASSQGLDDALRLEDLQPRSFFKSISVTKMIGADGSIEEHRTLQDSQGNRETIVTRRKGEQALISTSTRNQEGKEAHTEKMINMDDRDLAQFTDGWKQKRENDALDLKDTVSILDRFFQRWFSK</sequence>
<feature type="region of interest" description="Disordered" evidence="2">
    <location>
        <begin position="27"/>
        <end position="49"/>
    </location>
</feature>
<evidence type="ECO:0000256" key="1">
    <source>
        <dbReference type="PIRSR" id="PIRSR037634-1"/>
    </source>
</evidence>
<dbReference type="GO" id="GO:0030833">
    <property type="term" value="P:regulation of actin filament polymerization"/>
    <property type="evidence" value="ECO:0007669"/>
    <property type="project" value="TreeGrafter"/>
</dbReference>
<dbReference type="RefSeq" id="XP_033779616.1">
    <property type="nucleotide sequence ID" value="XM_033923725.1"/>
</dbReference>
<dbReference type="OrthoDB" id="5562606at2759"/>
<name>A0A6P8PWN0_GEOSA</name>
<dbReference type="GO" id="GO:0030136">
    <property type="term" value="C:clathrin-coated vesicle"/>
    <property type="evidence" value="ECO:0007669"/>
    <property type="project" value="TreeGrafter"/>
</dbReference>
<dbReference type="GeneID" id="117349946"/>
<dbReference type="CTD" id="10456"/>
<dbReference type="GO" id="GO:0015629">
    <property type="term" value="C:actin cytoskeleton"/>
    <property type="evidence" value="ECO:0007669"/>
    <property type="project" value="TreeGrafter"/>
</dbReference>
<evidence type="ECO:0000313" key="3">
    <source>
        <dbReference type="Proteomes" id="UP000515159"/>
    </source>
</evidence>
<dbReference type="AlphaFoldDB" id="A0A6P8PWN0"/>
<organism evidence="3 4">
    <name type="scientific">Geotrypetes seraphini</name>
    <name type="common">Gaboon caecilian</name>
    <name type="synonym">Caecilia seraphini</name>
    <dbReference type="NCBI Taxonomy" id="260995"/>
    <lineage>
        <taxon>Eukaryota</taxon>
        <taxon>Metazoa</taxon>
        <taxon>Chordata</taxon>
        <taxon>Craniata</taxon>
        <taxon>Vertebrata</taxon>
        <taxon>Euteleostomi</taxon>
        <taxon>Amphibia</taxon>
        <taxon>Gymnophiona</taxon>
        <taxon>Geotrypetes</taxon>
    </lineage>
</organism>
<feature type="region of interest" description="Disordered" evidence="2">
    <location>
        <begin position="88"/>
        <end position="107"/>
    </location>
</feature>
<dbReference type="GO" id="GO:0016324">
    <property type="term" value="C:apical plasma membrane"/>
    <property type="evidence" value="ECO:0007669"/>
    <property type="project" value="TreeGrafter"/>
</dbReference>
<accession>A0A6P8PWN0</accession>
<dbReference type="InterPro" id="IPR017248">
    <property type="entry name" value="HAX-1"/>
</dbReference>
<evidence type="ECO:0000313" key="4">
    <source>
        <dbReference type="RefSeq" id="XP_033779616.1"/>
    </source>
</evidence>
<feature type="compositionally biased region" description="Acidic residues" evidence="2">
    <location>
        <begin position="28"/>
        <end position="38"/>
    </location>
</feature>
<dbReference type="KEGG" id="gsh:117349946"/>
<dbReference type="GO" id="GO:0016529">
    <property type="term" value="C:sarcoplasmic reticulum"/>
    <property type="evidence" value="ECO:0007669"/>
    <property type="project" value="TreeGrafter"/>
</dbReference>
<protein>
    <submittedName>
        <fullName evidence="4">HCLS1-associated protein X-1 isoform X1</fullName>
    </submittedName>
</protein>
<evidence type="ECO:0000256" key="2">
    <source>
        <dbReference type="SAM" id="MobiDB-lite"/>
    </source>
</evidence>
<dbReference type="PIRSF" id="PIRSF037634">
    <property type="entry name" value="HS1-associating_X-1"/>
    <property type="match status" value="1"/>
</dbReference>
<dbReference type="InParanoid" id="A0A6P8PWN0"/>
<reference evidence="4" key="1">
    <citation type="submission" date="2025-08" db="UniProtKB">
        <authorList>
            <consortium name="RefSeq"/>
        </authorList>
    </citation>
    <scope>IDENTIFICATION</scope>
</reference>